<keyword evidence="1" id="KW-1133">Transmembrane helix</keyword>
<keyword evidence="1" id="KW-0812">Transmembrane</keyword>
<dbReference type="EMBL" id="BORB01000012">
    <property type="protein sequence ID" value="GIN57422.1"/>
    <property type="molecule type" value="Genomic_DNA"/>
</dbReference>
<name>A0ABQ4KJE1_9BACI</name>
<keyword evidence="3" id="KW-1185">Reference proteome</keyword>
<organism evidence="2 3">
    <name type="scientific">Lederbergia ruris</name>
    <dbReference type="NCBI Taxonomy" id="217495"/>
    <lineage>
        <taxon>Bacteria</taxon>
        <taxon>Bacillati</taxon>
        <taxon>Bacillota</taxon>
        <taxon>Bacilli</taxon>
        <taxon>Bacillales</taxon>
        <taxon>Bacillaceae</taxon>
        <taxon>Lederbergia</taxon>
    </lineage>
</organism>
<sequence length="76" mass="8619">MIFRVILFLTGFCLAVSGGVSLIGYLNLIVMGNTWIEYISFVVRRPESYLLPLGISLITYALFDIDRKMDDSIPKE</sequence>
<feature type="transmembrane region" description="Helical" evidence="1">
    <location>
        <begin position="49"/>
        <end position="65"/>
    </location>
</feature>
<proteinExistence type="predicted"/>
<comment type="caution">
    <text evidence="2">The sequence shown here is derived from an EMBL/GenBank/DDBJ whole genome shotgun (WGS) entry which is preliminary data.</text>
</comment>
<protein>
    <submittedName>
        <fullName evidence="2">Uncharacterized protein</fullName>
    </submittedName>
</protein>
<dbReference type="Pfam" id="PF26135">
    <property type="entry name" value="YuzI"/>
    <property type="match status" value="1"/>
</dbReference>
<dbReference type="RefSeq" id="WP_158320570.1">
    <property type="nucleotide sequence ID" value="NZ_BORB01000012.1"/>
</dbReference>
<dbReference type="Proteomes" id="UP000679950">
    <property type="component" value="Unassembled WGS sequence"/>
</dbReference>
<keyword evidence="1" id="KW-0472">Membrane</keyword>
<evidence type="ECO:0000256" key="1">
    <source>
        <dbReference type="SAM" id="Phobius"/>
    </source>
</evidence>
<dbReference type="InterPro" id="IPR058887">
    <property type="entry name" value="YuzI-like"/>
</dbReference>
<accession>A0ABQ4KJE1</accession>
<reference evidence="2 3" key="1">
    <citation type="submission" date="2021-03" db="EMBL/GenBank/DDBJ databases">
        <title>Antimicrobial resistance genes in bacteria isolated from Japanese honey, and their potential for conferring macrolide and lincosamide resistance in the American foulbrood pathogen Paenibacillus larvae.</title>
        <authorList>
            <person name="Okamoto M."/>
            <person name="Kumagai M."/>
            <person name="Kanamori H."/>
            <person name="Takamatsu D."/>
        </authorList>
    </citation>
    <scope>NUCLEOTIDE SEQUENCE [LARGE SCALE GENOMIC DNA]</scope>
    <source>
        <strain evidence="2 3">J8TS2</strain>
    </source>
</reference>
<evidence type="ECO:0000313" key="3">
    <source>
        <dbReference type="Proteomes" id="UP000679950"/>
    </source>
</evidence>
<evidence type="ECO:0000313" key="2">
    <source>
        <dbReference type="EMBL" id="GIN57422.1"/>
    </source>
</evidence>
<gene>
    <name evidence="2" type="ORF">J8TS2_17410</name>
</gene>
<feature type="transmembrane region" description="Helical" evidence="1">
    <location>
        <begin position="7"/>
        <end position="29"/>
    </location>
</feature>